<accession>A0AAV3NK83</accession>
<reference evidence="1 2" key="1">
    <citation type="submission" date="2024-01" db="EMBL/GenBank/DDBJ databases">
        <title>The complete chloroplast genome sequence of Lithospermum erythrorhizon: insights into the phylogenetic relationship among Boraginaceae species and the maternal lineages of purple gromwells.</title>
        <authorList>
            <person name="Okada T."/>
            <person name="Watanabe K."/>
        </authorList>
    </citation>
    <scope>NUCLEOTIDE SEQUENCE [LARGE SCALE GENOMIC DNA]</scope>
</reference>
<comment type="caution">
    <text evidence="1">The sequence shown here is derived from an EMBL/GenBank/DDBJ whole genome shotgun (WGS) entry which is preliminary data.</text>
</comment>
<protein>
    <submittedName>
        <fullName evidence="1">Uncharacterized protein</fullName>
    </submittedName>
</protein>
<evidence type="ECO:0000313" key="1">
    <source>
        <dbReference type="EMBL" id="GAA0139579.1"/>
    </source>
</evidence>
<organism evidence="1 2">
    <name type="scientific">Lithospermum erythrorhizon</name>
    <name type="common">Purple gromwell</name>
    <name type="synonym">Lithospermum officinale var. erythrorhizon</name>
    <dbReference type="NCBI Taxonomy" id="34254"/>
    <lineage>
        <taxon>Eukaryota</taxon>
        <taxon>Viridiplantae</taxon>
        <taxon>Streptophyta</taxon>
        <taxon>Embryophyta</taxon>
        <taxon>Tracheophyta</taxon>
        <taxon>Spermatophyta</taxon>
        <taxon>Magnoliopsida</taxon>
        <taxon>eudicotyledons</taxon>
        <taxon>Gunneridae</taxon>
        <taxon>Pentapetalae</taxon>
        <taxon>asterids</taxon>
        <taxon>lamiids</taxon>
        <taxon>Boraginales</taxon>
        <taxon>Boraginaceae</taxon>
        <taxon>Boraginoideae</taxon>
        <taxon>Lithospermeae</taxon>
        <taxon>Lithospermum</taxon>
    </lineage>
</organism>
<proteinExistence type="predicted"/>
<evidence type="ECO:0000313" key="2">
    <source>
        <dbReference type="Proteomes" id="UP001454036"/>
    </source>
</evidence>
<dbReference type="Proteomes" id="UP001454036">
    <property type="component" value="Unassembled WGS sequence"/>
</dbReference>
<keyword evidence="2" id="KW-1185">Reference proteome</keyword>
<dbReference type="EMBL" id="BAABME010000101">
    <property type="protein sequence ID" value="GAA0139579.1"/>
    <property type="molecule type" value="Genomic_DNA"/>
</dbReference>
<name>A0AAV3NK83_LITER</name>
<dbReference type="AlphaFoldDB" id="A0AAV3NK83"/>
<sequence length="265" mass="29918">MYSFTLGWGLATLMRCWFDGTLEFWLLFFCVVVSSDMCEFLHLWGPLLLGDACTPRVVHSHLRWRSSRVNSLGVLPCLGIGATSLLDAIMASSSPCGERSPSPAYASSFELTPGRTPSPEYTPAATNHYIYRHRWVALCGHLHSRLVYQLRDMEHEIFEQLEADLEDDPEELLSHADRHLVDSVAARRSLERDQAPLFEIAVVAHRMEFYIGLVRALQALQQLLDREAAMVDYAFRSTATMGAHYSDLKDQLGARLGALKILFPF</sequence>
<gene>
    <name evidence="1" type="ORF">LIER_01096</name>
</gene>